<evidence type="ECO:0000313" key="1">
    <source>
        <dbReference type="EMBL" id="RMS30902.1"/>
    </source>
</evidence>
<evidence type="ECO:0000313" key="2">
    <source>
        <dbReference type="Proteomes" id="UP000269801"/>
    </source>
</evidence>
<sequence length="106" mass="11546">MSGLGGGTGPSPEPVVACDQLWFIAQIASPKEDVVEQLYVGCMLDIVIGDQNGQSVVFAYWQDHEVGGIADRRLQRLRQCMNEGHMFSARVISISSGQVRVQISPI</sequence>
<proteinExistence type="predicted"/>
<reference evidence="1 2" key="1">
    <citation type="submission" date="2018-08" db="EMBL/GenBank/DDBJ databases">
        <title>Recombination of ecologically and evolutionarily significant loci maintains genetic cohesion in the Pseudomonas syringae species complex.</title>
        <authorList>
            <person name="Dillon M."/>
            <person name="Thakur S."/>
            <person name="Almeida R.N.D."/>
            <person name="Weir B.S."/>
            <person name="Guttman D.S."/>
        </authorList>
    </citation>
    <scope>NUCLEOTIDE SEQUENCE [LARGE SCALE GENOMIC DNA]</scope>
    <source>
        <strain evidence="1 2">ICMP 13685</strain>
    </source>
</reference>
<comment type="caution">
    <text evidence="1">The sequence shown here is derived from an EMBL/GenBank/DDBJ whole genome shotgun (WGS) entry which is preliminary data.</text>
</comment>
<dbReference type="AlphaFoldDB" id="A0A3M5BZJ8"/>
<gene>
    <name evidence="1" type="ORF">ALP70_03417</name>
</gene>
<accession>A0A3M5BZJ8</accession>
<organism evidence="1 2">
    <name type="scientific">Pseudomonas savastanoi</name>
    <name type="common">Pseudomonas syringae pv. savastanoi</name>
    <dbReference type="NCBI Taxonomy" id="29438"/>
    <lineage>
        <taxon>Bacteria</taxon>
        <taxon>Pseudomonadati</taxon>
        <taxon>Pseudomonadota</taxon>
        <taxon>Gammaproteobacteria</taxon>
        <taxon>Pseudomonadales</taxon>
        <taxon>Pseudomonadaceae</taxon>
        <taxon>Pseudomonas</taxon>
    </lineage>
</organism>
<protein>
    <submittedName>
        <fullName evidence="1">Uncharacterized protein</fullName>
    </submittedName>
</protein>
<dbReference type="Proteomes" id="UP000269801">
    <property type="component" value="Unassembled WGS sequence"/>
</dbReference>
<dbReference type="EMBL" id="RBSL01000050">
    <property type="protein sequence ID" value="RMS30902.1"/>
    <property type="molecule type" value="Genomic_DNA"/>
</dbReference>
<name>A0A3M5BZJ8_PSESS</name>